<protein>
    <submittedName>
        <fullName evidence="1">Uncharacterized protein</fullName>
    </submittedName>
</protein>
<evidence type="ECO:0000313" key="1">
    <source>
        <dbReference type="EMBL" id="KAG0426329.1"/>
    </source>
</evidence>
<organism evidence="1 2">
    <name type="scientific">Ixodes persulcatus</name>
    <name type="common">Taiga tick</name>
    <dbReference type="NCBI Taxonomy" id="34615"/>
    <lineage>
        <taxon>Eukaryota</taxon>
        <taxon>Metazoa</taxon>
        <taxon>Ecdysozoa</taxon>
        <taxon>Arthropoda</taxon>
        <taxon>Chelicerata</taxon>
        <taxon>Arachnida</taxon>
        <taxon>Acari</taxon>
        <taxon>Parasitiformes</taxon>
        <taxon>Ixodida</taxon>
        <taxon>Ixodoidea</taxon>
        <taxon>Ixodidae</taxon>
        <taxon>Ixodinae</taxon>
        <taxon>Ixodes</taxon>
    </lineage>
</organism>
<sequence>MSGLEAPSPQSPPPAPPPSSSAMTVDFSAFGLPFGDGPQGLYLFPEAPFSPKDKGSSPQRHGRATYDHAGDAMLSAINYGEDEVLQEGFEVPFGSLDGLLRLPPRPATAPADPSPFDLLGDAELQLSPQSFGTAADAVGSLGGHGSDTGVGGHDPGTSGPLSCGGGLLIKQEVDRMSPLVAQPMAEPPARTLLKVGGNGRAPSAQPCPVCGKVFSSSSALTKHKLTHSDERKYVCQQCNKAFKRQDHLNGHLLTHRNKKPYQCDVDGCDKSYCDARSLRRHKENHHASVALTVLPFQAIPLPPQLQLVSFPSDERGPFWASQPGSLLVTYSTDSLSNLGDLSPGGMEVEATLEATLSECTLCRRKFRGLAELEAHVRLHHSHGMGESGTVFQEDIKSEPVPCQPPRAEPPRCATANSRVPTLSEEEEEEEMMASQPRAPLPPLSAWSAARVLRPSVGSERRRHSDSDHLAFERGGGGLLADLLLGPRRTARVGSDPGLEPLPSFAHLQGLVTSGRSSLVPSPPDAIPYEDPQEDDPFSGLDEAFEEKPQHEPFVESPSPPNELQIVEQDDDVIMVPASPPVDSSSLPPSPSGQQGIDDSPPRSTHNLSEDAIVTEAPVCKAPDFDDDDVFLSPIPTSPLRSRRKHRPEPLYIPPHVNAIGFPSRLRSPRLWDPCAEAGHKSAAGGTGVSPPPYTPPPMLSPLRSGSGLFWHVYPGPRSAGPATPHTGTPRDRTATVHVAGMTAGVSPSPVEVLGEAPLSDEEEELAPETDILPHVNVGPQFQARLPPLDVKSALEAEHKADMVWDPRNCDHLCDDELDAYLELASSAVVPGGGRNREYAFHLLALCQGNLQEATLRLMDRQPMLPGSHPLLTYRYAECHRWSREEVERFQDALATFDKDFLHVASKVGSKSVQQCVELYYVWKKVAPEEYRRLCCTRRRRELEAVAPDTMLPDDEEGEEGGSQDAPPGSPLAAQPPPPELPQQCEPPQEFPCRLCGRVFAKVKSRNAHMKSHGASRAVGTARTDVKLSQGLAVDPARRTGGSANRVATDGVYEPGRPMTTGDRIGQRPRVLCRERDFIRCVQRPVLPIRRKWSEIGNKRRDGSCCIVPTAQMTRRLNCTSRRHVPDTVFLSSEGHRMYKRVCPPIVGYEAYEHDWQVANSAWDVPGPKLLEQISCAGLPRVDGMQYVGRF</sequence>
<accession>A0AC60PYI0</accession>
<evidence type="ECO:0000313" key="2">
    <source>
        <dbReference type="Proteomes" id="UP000805193"/>
    </source>
</evidence>
<dbReference type="Proteomes" id="UP000805193">
    <property type="component" value="Unassembled WGS sequence"/>
</dbReference>
<proteinExistence type="predicted"/>
<dbReference type="EMBL" id="JABSTQ010009730">
    <property type="protein sequence ID" value="KAG0426329.1"/>
    <property type="molecule type" value="Genomic_DNA"/>
</dbReference>
<name>A0AC60PYI0_IXOPE</name>
<gene>
    <name evidence="1" type="ORF">HPB47_026568</name>
</gene>
<keyword evidence="2" id="KW-1185">Reference proteome</keyword>
<reference evidence="1 2" key="1">
    <citation type="journal article" date="2020" name="Cell">
        <title>Large-Scale Comparative Analyses of Tick Genomes Elucidate Their Genetic Diversity and Vector Capacities.</title>
        <authorList>
            <consortium name="Tick Genome and Microbiome Consortium (TIGMIC)"/>
            <person name="Jia N."/>
            <person name="Wang J."/>
            <person name="Shi W."/>
            <person name="Du L."/>
            <person name="Sun Y."/>
            <person name="Zhan W."/>
            <person name="Jiang J.F."/>
            <person name="Wang Q."/>
            <person name="Zhang B."/>
            <person name="Ji P."/>
            <person name="Bell-Sakyi L."/>
            <person name="Cui X.M."/>
            <person name="Yuan T.T."/>
            <person name="Jiang B.G."/>
            <person name="Yang W.F."/>
            <person name="Lam T.T."/>
            <person name="Chang Q.C."/>
            <person name="Ding S.J."/>
            <person name="Wang X.J."/>
            <person name="Zhu J.G."/>
            <person name="Ruan X.D."/>
            <person name="Zhao L."/>
            <person name="Wei J.T."/>
            <person name="Ye R.Z."/>
            <person name="Que T.C."/>
            <person name="Du C.H."/>
            <person name="Zhou Y.H."/>
            <person name="Cheng J.X."/>
            <person name="Dai P.F."/>
            <person name="Guo W.B."/>
            <person name="Han X.H."/>
            <person name="Huang E.J."/>
            <person name="Li L.F."/>
            <person name="Wei W."/>
            <person name="Gao Y.C."/>
            <person name="Liu J.Z."/>
            <person name="Shao H.Z."/>
            <person name="Wang X."/>
            <person name="Wang C.C."/>
            <person name="Yang T.C."/>
            <person name="Huo Q.B."/>
            <person name="Li W."/>
            <person name="Chen H.Y."/>
            <person name="Chen S.E."/>
            <person name="Zhou L.G."/>
            <person name="Ni X.B."/>
            <person name="Tian J.H."/>
            <person name="Sheng Y."/>
            <person name="Liu T."/>
            <person name="Pan Y.S."/>
            <person name="Xia L.Y."/>
            <person name="Li J."/>
            <person name="Zhao F."/>
            <person name="Cao W.C."/>
        </authorList>
    </citation>
    <scope>NUCLEOTIDE SEQUENCE [LARGE SCALE GENOMIC DNA]</scope>
    <source>
        <strain evidence="1">Iper-2018</strain>
    </source>
</reference>
<comment type="caution">
    <text evidence="1">The sequence shown here is derived from an EMBL/GenBank/DDBJ whole genome shotgun (WGS) entry which is preliminary data.</text>
</comment>